<evidence type="ECO:0000313" key="2">
    <source>
        <dbReference type="WBParaSite" id="nRc.2.0.1.t09726-RA"/>
    </source>
</evidence>
<dbReference type="Proteomes" id="UP000887565">
    <property type="component" value="Unplaced"/>
</dbReference>
<protein>
    <submittedName>
        <fullName evidence="2">Uncharacterized protein</fullName>
    </submittedName>
</protein>
<keyword evidence="1" id="KW-1185">Reference proteome</keyword>
<accession>A0A915I781</accession>
<name>A0A915I781_ROMCU</name>
<sequence length="68" mass="7764">MVDAEVGAKLLSKITEDSFTLFNKFFLCDRDSLMITFFNYFEVIEIDFLIPSKAAFVETQTATSIVLK</sequence>
<dbReference type="WBParaSite" id="nRc.2.0.1.t09726-RA">
    <property type="protein sequence ID" value="nRc.2.0.1.t09726-RA"/>
    <property type="gene ID" value="nRc.2.0.1.g09726"/>
</dbReference>
<evidence type="ECO:0000313" key="1">
    <source>
        <dbReference type="Proteomes" id="UP000887565"/>
    </source>
</evidence>
<dbReference type="AlphaFoldDB" id="A0A915I781"/>
<reference evidence="2" key="1">
    <citation type="submission" date="2022-11" db="UniProtKB">
        <authorList>
            <consortium name="WormBaseParasite"/>
        </authorList>
    </citation>
    <scope>IDENTIFICATION</scope>
</reference>
<proteinExistence type="predicted"/>
<organism evidence="1 2">
    <name type="scientific">Romanomermis culicivorax</name>
    <name type="common">Nematode worm</name>
    <dbReference type="NCBI Taxonomy" id="13658"/>
    <lineage>
        <taxon>Eukaryota</taxon>
        <taxon>Metazoa</taxon>
        <taxon>Ecdysozoa</taxon>
        <taxon>Nematoda</taxon>
        <taxon>Enoplea</taxon>
        <taxon>Dorylaimia</taxon>
        <taxon>Mermithida</taxon>
        <taxon>Mermithoidea</taxon>
        <taxon>Mermithidae</taxon>
        <taxon>Romanomermis</taxon>
    </lineage>
</organism>